<reference evidence="1" key="2">
    <citation type="submission" date="2020-06" db="EMBL/GenBank/DDBJ databases">
        <authorList>
            <person name="Sheffer M."/>
        </authorList>
    </citation>
    <scope>NUCLEOTIDE SEQUENCE</scope>
</reference>
<reference evidence="1" key="1">
    <citation type="journal article" date="2020" name="bioRxiv">
        <title>Chromosome-level reference genome of the European wasp spider Argiope bruennichi: a resource for studies on range expansion and evolutionary adaptation.</title>
        <authorList>
            <person name="Sheffer M.M."/>
            <person name="Hoppe A."/>
            <person name="Krehenwinkel H."/>
            <person name="Uhl G."/>
            <person name="Kuss A.W."/>
            <person name="Jensen L."/>
            <person name="Jensen C."/>
            <person name="Gillespie R.G."/>
            <person name="Hoff K.J."/>
            <person name="Prost S."/>
        </authorList>
    </citation>
    <scope>NUCLEOTIDE SEQUENCE</scope>
</reference>
<evidence type="ECO:0000313" key="1">
    <source>
        <dbReference type="EMBL" id="KAF8788107.1"/>
    </source>
</evidence>
<dbReference type="EMBL" id="JABXBU010000015">
    <property type="protein sequence ID" value="KAF8788107.1"/>
    <property type="molecule type" value="Genomic_DNA"/>
</dbReference>
<protein>
    <submittedName>
        <fullName evidence="1">Uncharacterized protein</fullName>
    </submittedName>
</protein>
<proteinExistence type="predicted"/>
<dbReference type="Proteomes" id="UP000807504">
    <property type="component" value="Unassembled WGS sequence"/>
</dbReference>
<gene>
    <name evidence="1" type="ORF">HNY73_009642</name>
</gene>
<accession>A0A8T0FA36</accession>
<evidence type="ECO:0000313" key="2">
    <source>
        <dbReference type="Proteomes" id="UP000807504"/>
    </source>
</evidence>
<organism evidence="1 2">
    <name type="scientific">Argiope bruennichi</name>
    <name type="common">Wasp spider</name>
    <name type="synonym">Aranea bruennichi</name>
    <dbReference type="NCBI Taxonomy" id="94029"/>
    <lineage>
        <taxon>Eukaryota</taxon>
        <taxon>Metazoa</taxon>
        <taxon>Ecdysozoa</taxon>
        <taxon>Arthropoda</taxon>
        <taxon>Chelicerata</taxon>
        <taxon>Arachnida</taxon>
        <taxon>Araneae</taxon>
        <taxon>Araneomorphae</taxon>
        <taxon>Entelegynae</taxon>
        <taxon>Araneoidea</taxon>
        <taxon>Araneidae</taxon>
        <taxon>Argiope</taxon>
    </lineage>
</organism>
<sequence>MEELRCLHCNERFDREQGHRCSNSPWVLGNQILQDIQDELNFDDNEIITSKNLEPSNKQIVSDVHAVPGPSRLALNESEGSLCQREFQPNHTILCLLM</sequence>
<name>A0A8T0FA36_ARGBR</name>
<comment type="caution">
    <text evidence="1">The sequence shown here is derived from an EMBL/GenBank/DDBJ whole genome shotgun (WGS) entry which is preliminary data.</text>
</comment>
<dbReference type="AlphaFoldDB" id="A0A8T0FA36"/>
<keyword evidence="2" id="KW-1185">Reference proteome</keyword>